<organism evidence="11 12">
    <name type="scientific">Biomphalaria glabrata</name>
    <name type="common">Bloodfluke planorb</name>
    <name type="synonym">Freshwater snail</name>
    <dbReference type="NCBI Taxonomy" id="6526"/>
    <lineage>
        <taxon>Eukaryota</taxon>
        <taxon>Metazoa</taxon>
        <taxon>Spiralia</taxon>
        <taxon>Lophotrochozoa</taxon>
        <taxon>Mollusca</taxon>
        <taxon>Gastropoda</taxon>
        <taxon>Heterobranchia</taxon>
        <taxon>Euthyneura</taxon>
        <taxon>Panpulmonata</taxon>
        <taxon>Hygrophila</taxon>
        <taxon>Lymnaeoidea</taxon>
        <taxon>Planorbidae</taxon>
        <taxon>Biomphalaria</taxon>
    </lineage>
</organism>
<dbReference type="FunFam" id="3.40.80.10:FF:000001">
    <property type="entry name" value="Peptidoglycan recognition protein 1"/>
    <property type="match status" value="1"/>
</dbReference>
<feature type="disulfide bond" evidence="7">
    <location>
        <begin position="57"/>
        <end position="63"/>
    </location>
</feature>
<dbReference type="GO" id="GO:0045087">
    <property type="term" value="P:innate immune response"/>
    <property type="evidence" value="ECO:0007669"/>
    <property type="project" value="UniProtKB-KW"/>
</dbReference>
<name>A0A9W3A9L2_BIOGL</name>
<feature type="signal peptide" evidence="8">
    <location>
        <begin position="1"/>
        <end position="18"/>
    </location>
</feature>
<keyword evidence="11" id="KW-1185">Reference proteome</keyword>
<evidence type="ECO:0000313" key="11">
    <source>
        <dbReference type="Proteomes" id="UP001165740"/>
    </source>
</evidence>
<feature type="chain" id="PRO_5040754588" description="Peptidoglycan-recognition protein" evidence="8">
    <location>
        <begin position="19"/>
        <end position="182"/>
    </location>
</feature>
<dbReference type="AlphaFoldDB" id="A0A9W3A9L2"/>
<accession>A0A9W3A9L2</accession>
<dbReference type="InterPro" id="IPR006619">
    <property type="entry name" value="PGRP_domain_met/bac"/>
</dbReference>
<dbReference type="InterPro" id="IPR017331">
    <property type="entry name" value="Peptidoglycan_recognition"/>
</dbReference>
<dbReference type="InterPro" id="IPR036505">
    <property type="entry name" value="Amidase/PGRP_sf"/>
</dbReference>
<evidence type="ECO:0000256" key="1">
    <source>
        <dbReference type="ARBA" id="ARBA00007553"/>
    </source>
</evidence>
<evidence type="ECO:0000256" key="5">
    <source>
        <dbReference type="ARBA" id="ARBA00023157"/>
    </source>
</evidence>
<evidence type="ECO:0000259" key="9">
    <source>
        <dbReference type="SMART" id="SM00644"/>
    </source>
</evidence>
<dbReference type="Proteomes" id="UP001165740">
    <property type="component" value="Chromosome 4"/>
</dbReference>
<evidence type="ECO:0000259" key="10">
    <source>
        <dbReference type="SMART" id="SM00701"/>
    </source>
</evidence>
<evidence type="ECO:0000256" key="2">
    <source>
        <dbReference type="ARBA" id="ARBA00022588"/>
    </source>
</evidence>
<dbReference type="Pfam" id="PF01510">
    <property type="entry name" value="Amidase_2"/>
    <property type="match status" value="1"/>
</dbReference>
<sequence>MLALLSAIGCLLVSSVFGACPHVVTRAEWGARAATHVSHLVTPVQYAFIHHTAGADCHDRATCAAQVRLTQNYHMNGRNYSDIGYSFMIGGNGEVFEGRGWDHLGAHTLNYNSHGYGFCFIGTFTSHVPTSAAQQAAKDMIACGVQLGKIRSDYTLRGHRDVGATECPGNAFYPIIKTWPHY</sequence>
<evidence type="ECO:0000256" key="4">
    <source>
        <dbReference type="ARBA" id="ARBA00022859"/>
    </source>
</evidence>
<dbReference type="GeneID" id="129926059"/>
<dbReference type="Gene3D" id="3.40.80.10">
    <property type="entry name" value="Peptidoglycan recognition protein-like"/>
    <property type="match status" value="1"/>
</dbReference>
<dbReference type="PIRSF" id="PIRSF037945">
    <property type="entry name" value="PGRPs"/>
    <property type="match status" value="1"/>
</dbReference>
<evidence type="ECO:0000256" key="3">
    <source>
        <dbReference type="ARBA" id="ARBA00022729"/>
    </source>
</evidence>
<gene>
    <name evidence="12" type="primary">LOC129926059</name>
</gene>
<dbReference type="GO" id="GO:0042834">
    <property type="term" value="F:peptidoglycan binding"/>
    <property type="evidence" value="ECO:0007669"/>
    <property type="project" value="InterPro"/>
</dbReference>
<dbReference type="GO" id="GO:0009253">
    <property type="term" value="P:peptidoglycan catabolic process"/>
    <property type="evidence" value="ECO:0007669"/>
    <property type="project" value="InterPro"/>
</dbReference>
<dbReference type="SUPFAM" id="SSF55846">
    <property type="entry name" value="N-acetylmuramoyl-L-alanine amidase-like"/>
    <property type="match status" value="1"/>
</dbReference>
<feature type="domain" description="Peptidoglycan recognition protein family" evidence="10">
    <location>
        <begin position="21"/>
        <end position="163"/>
    </location>
</feature>
<keyword evidence="4 6" id="KW-0391">Immunity</keyword>
<comment type="similarity">
    <text evidence="1 6">Belongs to the N-acetylmuramoyl-L-alanine amidase 2 family.</text>
</comment>
<evidence type="ECO:0000256" key="8">
    <source>
        <dbReference type="SAM" id="SignalP"/>
    </source>
</evidence>
<dbReference type="SMART" id="SM00644">
    <property type="entry name" value="Ami_2"/>
    <property type="match status" value="1"/>
</dbReference>
<dbReference type="InterPro" id="IPR015510">
    <property type="entry name" value="PGRP"/>
</dbReference>
<dbReference type="GO" id="GO:0008745">
    <property type="term" value="F:N-acetylmuramoyl-L-alanine amidase activity"/>
    <property type="evidence" value="ECO:0007669"/>
    <property type="project" value="InterPro"/>
</dbReference>
<proteinExistence type="inferred from homology"/>
<dbReference type="PANTHER" id="PTHR11022">
    <property type="entry name" value="PEPTIDOGLYCAN RECOGNITION PROTEIN"/>
    <property type="match status" value="1"/>
</dbReference>
<reference evidence="12" key="1">
    <citation type="submission" date="2025-08" db="UniProtKB">
        <authorList>
            <consortium name="RefSeq"/>
        </authorList>
    </citation>
    <scope>IDENTIFICATION</scope>
</reference>
<dbReference type="SMART" id="SM00701">
    <property type="entry name" value="PGRP"/>
    <property type="match status" value="1"/>
</dbReference>
<keyword evidence="3 8" id="KW-0732">Signal</keyword>
<dbReference type="OMA" id="CCSPIVP"/>
<evidence type="ECO:0000256" key="6">
    <source>
        <dbReference type="PIRNR" id="PIRNR037945"/>
    </source>
</evidence>
<keyword evidence="5 7" id="KW-1015">Disulfide bond</keyword>
<evidence type="ECO:0000256" key="7">
    <source>
        <dbReference type="PIRSR" id="PIRSR037945-1"/>
    </source>
</evidence>
<dbReference type="OrthoDB" id="10001926at2759"/>
<dbReference type="InterPro" id="IPR002502">
    <property type="entry name" value="Amidase_domain"/>
</dbReference>
<dbReference type="GO" id="GO:0008270">
    <property type="term" value="F:zinc ion binding"/>
    <property type="evidence" value="ECO:0007669"/>
    <property type="project" value="InterPro"/>
</dbReference>
<dbReference type="PANTHER" id="PTHR11022:SF41">
    <property type="entry name" value="PEPTIDOGLYCAN-RECOGNITION PROTEIN LC-RELATED"/>
    <property type="match status" value="1"/>
</dbReference>
<protein>
    <recommendedName>
        <fullName evidence="6">Peptidoglycan-recognition protein</fullName>
    </recommendedName>
</protein>
<keyword evidence="2 6" id="KW-0399">Innate immunity</keyword>
<feature type="domain" description="N-acetylmuramoyl-L-alanine amidase" evidence="9">
    <location>
        <begin position="32"/>
        <end position="169"/>
    </location>
</feature>
<dbReference type="RefSeq" id="XP_055883976.1">
    <property type="nucleotide sequence ID" value="XM_056028001.1"/>
</dbReference>
<evidence type="ECO:0000313" key="12">
    <source>
        <dbReference type="RefSeq" id="XP_055883976.1"/>
    </source>
</evidence>
<feature type="disulfide bond" evidence="7">
    <location>
        <begin position="20"/>
        <end position="143"/>
    </location>
</feature>
<dbReference type="CDD" id="cd06583">
    <property type="entry name" value="PGRP"/>
    <property type="match status" value="1"/>
</dbReference>